<feature type="transmembrane region" description="Helical" evidence="1">
    <location>
        <begin position="72"/>
        <end position="94"/>
    </location>
</feature>
<dbReference type="RefSeq" id="WP_344606959.1">
    <property type="nucleotide sequence ID" value="NZ_BAAAHE010000030.1"/>
</dbReference>
<keyword evidence="1" id="KW-1133">Transmembrane helix</keyword>
<feature type="transmembrane region" description="Helical" evidence="1">
    <location>
        <begin position="41"/>
        <end position="60"/>
    </location>
</feature>
<evidence type="ECO:0000313" key="2">
    <source>
        <dbReference type="EMBL" id="GAA0627832.1"/>
    </source>
</evidence>
<evidence type="ECO:0000313" key="3">
    <source>
        <dbReference type="Proteomes" id="UP001500957"/>
    </source>
</evidence>
<proteinExistence type="predicted"/>
<keyword evidence="1" id="KW-0472">Membrane</keyword>
<name>A0ABN1H374_9ACTN</name>
<comment type="caution">
    <text evidence="2">The sequence shown here is derived from an EMBL/GenBank/DDBJ whole genome shotgun (WGS) entry which is preliminary data.</text>
</comment>
<evidence type="ECO:0000256" key="1">
    <source>
        <dbReference type="SAM" id="Phobius"/>
    </source>
</evidence>
<keyword evidence="3" id="KW-1185">Reference proteome</keyword>
<protein>
    <submittedName>
        <fullName evidence="2">Uncharacterized protein</fullName>
    </submittedName>
</protein>
<keyword evidence="1" id="KW-0812">Transmembrane</keyword>
<sequence>MTAVADLEAPPRDVVTPRRRRVAAPAPARLGSPAPWGRADLTGPGVLGAVGAVVVAVAWNGASREEVFREQIGWIVLAAAGFGVFALGGAWWILVGFRRTRQCRAQLRIDFANAFAEPLPGVDARPPDDVGGLVTGPGMRWAHRPDCLLVRDKAVRPLGPDEGDVLAPCAMCH</sequence>
<reference evidence="2 3" key="1">
    <citation type="journal article" date="2019" name="Int. J. Syst. Evol. Microbiol.">
        <title>The Global Catalogue of Microorganisms (GCM) 10K type strain sequencing project: providing services to taxonomists for standard genome sequencing and annotation.</title>
        <authorList>
            <consortium name="The Broad Institute Genomics Platform"/>
            <consortium name="The Broad Institute Genome Sequencing Center for Infectious Disease"/>
            <person name="Wu L."/>
            <person name="Ma J."/>
        </authorList>
    </citation>
    <scope>NUCLEOTIDE SEQUENCE [LARGE SCALE GENOMIC DNA]</scope>
    <source>
        <strain evidence="2 3">JCM 10671</strain>
    </source>
</reference>
<dbReference type="EMBL" id="BAAAHE010000030">
    <property type="protein sequence ID" value="GAA0627832.1"/>
    <property type="molecule type" value="Genomic_DNA"/>
</dbReference>
<gene>
    <name evidence="2" type="ORF">GCM10009547_34290</name>
</gene>
<dbReference type="Proteomes" id="UP001500957">
    <property type="component" value="Unassembled WGS sequence"/>
</dbReference>
<organism evidence="2 3">
    <name type="scientific">Sporichthya brevicatena</name>
    <dbReference type="NCBI Taxonomy" id="171442"/>
    <lineage>
        <taxon>Bacteria</taxon>
        <taxon>Bacillati</taxon>
        <taxon>Actinomycetota</taxon>
        <taxon>Actinomycetes</taxon>
        <taxon>Sporichthyales</taxon>
        <taxon>Sporichthyaceae</taxon>
        <taxon>Sporichthya</taxon>
    </lineage>
</organism>
<accession>A0ABN1H374</accession>